<sequence length="134" mass="15148">MGLTERRAIKAFQENKYPKIKTELDTVAGFAVPVEVDWDTIMAVSEGYSEQYEENLPKVFFRPLIEACKGICVDDLGKEALKEGLKKVILRGESSYTMPSFEYGTLTLAYPITSWADSWTTKRDEIQAVLEKGL</sequence>
<dbReference type="KEGG" id="glt:GlitD10_1898"/>
<accession>A0A1J0AE79</accession>
<dbReference type="OrthoDB" id="4194926at2"/>
<evidence type="ECO:0000313" key="1">
    <source>
        <dbReference type="EMBL" id="APB34224.1"/>
    </source>
</evidence>
<reference evidence="1 2" key="1">
    <citation type="submission" date="2016-10" db="EMBL/GenBank/DDBJ databases">
        <title>Description of Gloeomargarita lithophora gen. nov., sp. nov., a thylakoid-bearing basal-branching cyanobacterium with intracellular carbonates, and proposal for Gloeomargaritales ord. nov.</title>
        <authorList>
            <person name="Moreira D."/>
            <person name="Tavera R."/>
            <person name="Benzerara K."/>
            <person name="Skouri-Panet F."/>
            <person name="Couradeau E."/>
            <person name="Gerard E."/>
            <person name="Loussert C."/>
            <person name="Novelo E."/>
            <person name="Zivanovic Y."/>
            <person name="Lopez-Garcia P."/>
        </authorList>
    </citation>
    <scope>NUCLEOTIDE SEQUENCE [LARGE SCALE GENOMIC DNA]</scope>
    <source>
        <strain evidence="1 2">D10</strain>
    </source>
</reference>
<evidence type="ECO:0000313" key="2">
    <source>
        <dbReference type="Proteomes" id="UP000180235"/>
    </source>
</evidence>
<organism evidence="1 2">
    <name type="scientific">Gloeomargarita lithophora Alchichica-D10</name>
    <dbReference type="NCBI Taxonomy" id="1188229"/>
    <lineage>
        <taxon>Bacteria</taxon>
        <taxon>Bacillati</taxon>
        <taxon>Cyanobacteriota</taxon>
        <taxon>Cyanophyceae</taxon>
        <taxon>Gloeomargaritales</taxon>
        <taxon>Gloeomargaritaceae</taxon>
        <taxon>Gloeomargarita</taxon>
    </lineage>
</organism>
<keyword evidence="2" id="KW-1185">Reference proteome</keyword>
<dbReference type="RefSeq" id="WP_071455816.1">
    <property type="nucleotide sequence ID" value="NZ_CP017675.1"/>
</dbReference>
<gene>
    <name evidence="1" type="ORF">GlitD10_1898</name>
</gene>
<name>A0A1J0AE79_9CYAN</name>
<proteinExistence type="predicted"/>
<protein>
    <submittedName>
        <fullName evidence="1">Uncharacterized protein</fullName>
    </submittedName>
</protein>
<dbReference type="EMBL" id="CP017675">
    <property type="protein sequence ID" value="APB34224.1"/>
    <property type="molecule type" value="Genomic_DNA"/>
</dbReference>
<dbReference type="AlphaFoldDB" id="A0A1J0AE79"/>
<dbReference type="Proteomes" id="UP000180235">
    <property type="component" value="Chromosome"/>
</dbReference>